<dbReference type="NCBIfam" id="TIGR04183">
    <property type="entry name" value="Por_Secre_tail"/>
    <property type="match status" value="1"/>
</dbReference>
<evidence type="ECO:0000256" key="3">
    <source>
        <dbReference type="SAM" id="SignalP"/>
    </source>
</evidence>
<name>A0A7C4GFE6_UNCW3</name>
<dbReference type="PANTHER" id="PTHR45632">
    <property type="entry name" value="LD33804P"/>
    <property type="match status" value="1"/>
</dbReference>
<feature type="signal peptide" evidence="3">
    <location>
        <begin position="1"/>
        <end position="24"/>
    </location>
</feature>
<dbReference type="Pfam" id="PF18962">
    <property type="entry name" value="Por_Secre_tail"/>
    <property type="match status" value="1"/>
</dbReference>
<feature type="chain" id="PRO_5028263801" evidence="3">
    <location>
        <begin position="25"/>
        <end position="1221"/>
    </location>
</feature>
<dbReference type="PANTHER" id="PTHR45632:SF3">
    <property type="entry name" value="KELCH-LIKE PROTEIN 32"/>
    <property type="match status" value="1"/>
</dbReference>
<evidence type="ECO:0000259" key="4">
    <source>
        <dbReference type="Pfam" id="PF18962"/>
    </source>
</evidence>
<keyword evidence="2" id="KW-0677">Repeat</keyword>
<dbReference type="InterPro" id="IPR015915">
    <property type="entry name" value="Kelch-typ_b-propeller"/>
</dbReference>
<dbReference type="Pfam" id="PF01344">
    <property type="entry name" value="Kelch_1"/>
    <property type="match status" value="2"/>
</dbReference>
<organism evidence="5">
    <name type="scientific">candidate division WOR-3 bacterium</name>
    <dbReference type="NCBI Taxonomy" id="2052148"/>
    <lineage>
        <taxon>Bacteria</taxon>
        <taxon>Bacteria division WOR-3</taxon>
    </lineage>
</organism>
<dbReference type="InterPro" id="IPR026444">
    <property type="entry name" value="Secre_tail"/>
</dbReference>
<evidence type="ECO:0000313" key="5">
    <source>
        <dbReference type="EMBL" id="HGK27575.1"/>
    </source>
</evidence>
<dbReference type="InterPro" id="IPR006652">
    <property type="entry name" value="Kelch_1"/>
</dbReference>
<dbReference type="SUPFAM" id="SSF117281">
    <property type="entry name" value="Kelch motif"/>
    <property type="match status" value="2"/>
</dbReference>
<keyword evidence="3" id="KW-0732">Signal</keyword>
<dbReference type="Gene3D" id="2.60.40.10">
    <property type="entry name" value="Immunoglobulins"/>
    <property type="match status" value="1"/>
</dbReference>
<dbReference type="SMART" id="SM00612">
    <property type="entry name" value="Kelch"/>
    <property type="match status" value="3"/>
</dbReference>
<proteinExistence type="predicted"/>
<dbReference type="AlphaFoldDB" id="A0A7C4GFE6"/>
<evidence type="ECO:0000256" key="1">
    <source>
        <dbReference type="ARBA" id="ARBA00022441"/>
    </source>
</evidence>
<protein>
    <submittedName>
        <fullName evidence="5">T9SS type A sorting domain-containing protein</fullName>
    </submittedName>
</protein>
<reference evidence="5" key="1">
    <citation type="journal article" date="2020" name="mSystems">
        <title>Genome- and Community-Level Interaction Insights into Carbon Utilization and Element Cycling Functions of Hydrothermarchaeota in Hydrothermal Sediment.</title>
        <authorList>
            <person name="Zhou Z."/>
            <person name="Liu Y."/>
            <person name="Xu W."/>
            <person name="Pan J."/>
            <person name="Luo Z.H."/>
            <person name="Li M."/>
        </authorList>
    </citation>
    <scope>NUCLEOTIDE SEQUENCE [LARGE SCALE GENOMIC DNA]</scope>
    <source>
        <strain evidence="5">SpSt-488</strain>
    </source>
</reference>
<feature type="domain" description="Secretion system C-terminal sorting" evidence="4">
    <location>
        <begin position="1146"/>
        <end position="1220"/>
    </location>
</feature>
<evidence type="ECO:0000256" key="2">
    <source>
        <dbReference type="ARBA" id="ARBA00022737"/>
    </source>
</evidence>
<keyword evidence="1" id="KW-0880">Kelch repeat</keyword>
<comment type="caution">
    <text evidence="5">The sequence shown here is derived from an EMBL/GenBank/DDBJ whole genome shotgun (WGS) entry which is preliminary data.</text>
</comment>
<sequence length="1221" mass="130519">MSPKNRGSGTALLMLLLAAGLAMAATTASGPVLRPARPVPHYHWAPTDLVATPCYNTDCPDEAVWAPSAPLGEPDGNWVSVPPPSTEPNRMCSANCYDETNDLLYMIGGDPAGYYGVANCQRFNPVTNTWTNLANMGTACTWLDGEGAFVQRLGKIYICGGYTGSALATVQEYTVATNTWTTRASMSSATLAHQSGIWRDSLIYICGGTGPSLTGSAVVQIYNPFTNTWTTGTSMPEAGDMGSGTILGDTIYITNSYNRSSGTLWTSARKGAINPSNPATITWSTWTGVATLGFNGGTTRLGGKIYRLGGFASLSGGPHKRGWVYTPGGAVDTLPWLPSPPNTGVARCNFLNRREAGNELFKFAGDDEGDWSTPNNTYYRNQFTPPHDVGVSAIVEPAGGRLTPGTPIVPTVVVKNYGLNAETDVPVYFVVDSISGDNVYSEVTLVTLAVGGEETLAFPDWTPNCELWGGYKIRAFTALVGDAIPTNDTLKMVGLYTQDEILSYPGASAPTIDGFMAPGEWNDAYAANISNGLGRGMSGNNPFGPNAAWAYFKNDANYLYIAVAMPEWASRAIGDQFGVYLDENNNGQWETSPLEGNYWIWVNGSSADEVLYRPWTYPFNPGTQGSAPGSLSASTWYNGYLTFESRLPIGTLPYQLNFNPANDTLGMFIYAQGNNKLYGWWPIDLGADTAWRTPVYYGKLVVLTQQSGNISMAQIVRPAGSRVQVGSTLVPAGRWENTGISSMNFTAYYFLDSAGTRVYSQSQTATLAAGANVTLEFPSYTFGPTESQNWVAKCSTAAAGDQIAGDNVRTREFNVTTAPPWPEGWVEVANLPGPVKDGGWLAMNTGNGLLYGGRGYKASDFYAYDPDANTWTTLAAIPAGAKPPSKGTNGVADGSNYVYCHKGNKTFEFYRYDISTGVWEQLADVPGGTSGKPGKNSDLAYYDGFVYLLKGNKSDFARYNVATATWEALPDAPAGSKAKWDKGSWIVSDGAGLIYAHKGKYHDFFTFDVATLTWGSTPLSGMPFTGQLGKNKKSKDGSSGAFYDGAIYALKGGNTVEFWKFVTGTGTWTELALMPEIGSTGKKKRVKAGGDIAGWGAGPAFFALKGNKTTEFWRYVEPAAPLAQPERGGVAAQPVALKGYGFALSPNPVNRGVATLSYNLPSAGAARVSVVDVTGREVLVRTLTANRTGTTSLELKGLSAGVYLVKLESPNYTTATKLIVQ</sequence>
<dbReference type="Gene3D" id="2.120.10.80">
    <property type="entry name" value="Kelch-type beta propeller"/>
    <property type="match status" value="2"/>
</dbReference>
<dbReference type="EMBL" id="DSUT01000023">
    <property type="protein sequence ID" value="HGK27575.1"/>
    <property type="molecule type" value="Genomic_DNA"/>
</dbReference>
<accession>A0A7C4GFE6</accession>
<dbReference type="SUPFAM" id="SSF49344">
    <property type="entry name" value="CBD9-like"/>
    <property type="match status" value="1"/>
</dbReference>
<gene>
    <name evidence="5" type="ORF">ENS41_01280</name>
</gene>
<dbReference type="InterPro" id="IPR013783">
    <property type="entry name" value="Ig-like_fold"/>
</dbReference>